<dbReference type="Proteomes" id="UP000516437">
    <property type="component" value="Chromosome 7"/>
</dbReference>
<feature type="region of interest" description="Disordered" evidence="2">
    <location>
        <begin position="201"/>
        <end position="222"/>
    </location>
</feature>
<dbReference type="OrthoDB" id="1921870at2759"/>
<evidence type="ECO:0000313" key="4">
    <source>
        <dbReference type="Proteomes" id="UP000516437"/>
    </source>
</evidence>
<protein>
    <recommendedName>
        <fullName evidence="5">Transposase, Ptta/En/Spm, plant</fullName>
    </recommendedName>
</protein>
<dbReference type="PANTHER" id="PTHR33499:SF11">
    <property type="entry name" value="NO APICAL MERISTEM-ASSOCIATED C-TERMINAL DOMAIN-CONTAINING PROTEIN"/>
    <property type="match status" value="1"/>
</dbReference>
<feature type="region of interest" description="Disordered" evidence="2">
    <location>
        <begin position="55"/>
        <end position="86"/>
    </location>
</feature>
<sequence length="351" mass="40057">MKVRRKKSPPMRKKVCRFLLMMAHPPMIRIDCALICQVSIMAIGGKLHPGTALRVSGETPLSNPPLAQSSVASTTPARRGHGKSRGVTFAKVRASNKMPDDFELNYDRQEDRETVNSIMNAAFKNHKAKLYKHFKKFGSKDEALQHPYGDTSKENWIACCELFSQPSYQERSRINTNNRSKLKMYYTGGCRPFVWHRKKLQDPESGTPTAADSKTHHKKNGEGWVSDVARENYFYDYRRRMIDIQSQSTIESEVPKDVDIFTEVLGKRSGYVRGLGRTVKPIAASSSTVSIQRDPELVRELEAAKATIEELKSRQSEYDNLKNQQEGMQEAQRQIQEQLQLLKAQFVQRDS</sequence>
<feature type="compositionally biased region" description="Polar residues" evidence="2">
    <location>
        <begin position="59"/>
        <end position="76"/>
    </location>
</feature>
<dbReference type="Pfam" id="PF03004">
    <property type="entry name" value="Transposase_24"/>
    <property type="match status" value="1"/>
</dbReference>
<organism evidence="3 4">
    <name type="scientific">Morella rubra</name>
    <name type="common">Chinese bayberry</name>
    <dbReference type="NCBI Taxonomy" id="262757"/>
    <lineage>
        <taxon>Eukaryota</taxon>
        <taxon>Viridiplantae</taxon>
        <taxon>Streptophyta</taxon>
        <taxon>Embryophyta</taxon>
        <taxon>Tracheophyta</taxon>
        <taxon>Spermatophyta</taxon>
        <taxon>Magnoliopsida</taxon>
        <taxon>eudicotyledons</taxon>
        <taxon>Gunneridae</taxon>
        <taxon>Pentapetalae</taxon>
        <taxon>rosids</taxon>
        <taxon>fabids</taxon>
        <taxon>Fagales</taxon>
        <taxon>Myricaceae</taxon>
        <taxon>Morella</taxon>
    </lineage>
</organism>
<accession>A0A6A1V2G5</accession>
<evidence type="ECO:0000256" key="1">
    <source>
        <dbReference type="SAM" id="Coils"/>
    </source>
</evidence>
<comment type="caution">
    <text evidence="3">The sequence shown here is derived from an EMBL/GenBank/DDBJ whole genome shotgun (WGS) entry which is preliminary data.</text>
</comment>
<dbReference type="EMBL" id="RXIC02000025">
    <property type="protein sequence ID" value="KAB1206889.1"/>
    <property type="molecule type" value="Genomic_DNA"/>
</dbReference>
<name>A0A6A1V2G5_9ROSI</name>
<keyword evidence="4" id="KW-1185">Reference proteome</keyword>
<proteinExistence type="predicted"/>
<dbReference type="InterPro" id="IPR004252">
    <property type="entry name" value="Probable_transposase_24"/>
</dbReference>
<reference evidence="3 4" key="1">
    <citation type="journal article" date="2019" name="Plant Biotechnol. J.">
        <title>The red bayberry genome and genetic basis of sex determination.</title>
        <authorList>
            <person name="Jia H.M."/>
            <person name="Jia H.J."/>
            <person name="Cai Q.L."/>
            <person name="Wang Y."/>
            <person name="Zhao H.B."/>
            <person name="Yang W.F."/>
            <person name="Wang G.Y."/>
            <person name="Li Y.H."/>
            <person name="Zhan D.L."/>
            <person name="Shen Y.T."/>
            <person name="Niu Q.F."/>
            <person name="Chang L."/>
            <person name="Qiu J."/>
            <person name="Zhao L."/>
            <person name="Xie H.B."/>
            <person name="Fu W.Y."/>
            <person name="Jin J."/>
            <person name="Li X.W."/>
            <person name="Jiao Y."/>
            <person name="Zhou C.C."/>
            <person name="Tu T."/>
            <person name="Chai C.Y."/>
            <person name="Gao J.L."/>
            <person name="Fan L.J."/>
            <person name="van de Weg E."/>
            <person name="Wang J.Y."/>
            <person name="Gao Z.S."/>
        </authorList>
    </citation>
    <scope>NUCLEOTIDE SEQUENCE [LARGE SCALE GENOMIC DNA]</scope>
    <source>
        <tissue evidence="3">Leaves</tissue>
    </source>
</reference>
<dbReference type="AlphaFoldDB" id="A0A6A1V2G5"/>
<evidence type="ECO:0000313" key="3">
    <source>
        <dbReference type="EMBL" id="KAB1206889.1"/>
    </source>
</evidence>
<evidence type="ECO:0008006" key="5">
    <source>
        <dbReference type="Google" id="ProtNLM"/>
    </source>
</evidence>
<evidence type="ECO:0000256" key="2">
    <source>
        <dbReference type="SAM" id="MobiDB-lite"/>
    </source>
</evidence>
<feature type="coiled-coil region" evidence="1">
    <location>
        <begin position="301"/>
        <end position="345"/>
    </location>
</feature>
<keyword evidence="1" id="KW-0175">Coiled coil</keyword>
<gene>
    <name evidence="3" type="ORF">CJ030_MR7G008195</name>
</gene>
<dbReference type="PANTHER" id="PTHR33499">
    <property type="entry name" value="OS12G0282400 PROTEIN-RELATED"/>
    <property type="match status" value="1"/>
</dbReference>